<proteinExistence type="predicted"/>
<reference evidence="1 2" key="1">
    <citation type="journal article" date="2022" name="Allergy">
        <title>Genome assembly and annotation of Periplaneta americana reveal a comprehensive cockroach allergen profile.</title>
        <authorList>
            <person name="Wang L."/>
            <person name="Xiong Q."/>
            <person name="Saelim N."/>
            <person name="Wang L."/>
            <person name="Nong W."/>
            <person name="Wan A.T."/>
            <person name="Shi M."/>
            <person name="Liu X."/>
            <person name="Cao Q."/>
            <person name="Hui J.H.L."/>
            <person name="Sookrung N."/>
            <person name="Leung T.F."/>
            <person name="Tungtrongchitr A."/>
            <person name="Tsui S.K.W."/>
        </authorList>
    </citation>
    <scope>NUCLEOTIDE SEQUENCE [LARGE SCALE GENOMIC DNA]</scope>
    <source>
        <strain evidence="1">PWHHKU_190912</strain>
    </source>
</reference>
<organism evidence="1 2">
    <name type="scientific">Periplaneta americana</name>
    <name type="common">American cockroach</name>
    <name type="synonym">Blatta americana</name>
    <dbReference type="NCBI Taxonomy" id="6978"/>
    <lineage>
        <taxon>Eukaryota</taxon>
        <taxon>Metazoa</taxon>
        <taxon>Ecdysozoa</taxon>
        <taxon>Arthropoda</taxon>
        <taxon>Hexapoda</taxon>
        <taxon>Insecta</taxon>
        <taxon>Pterygota</taxon>
        <taxon>Neoptera</taxon>
        <taxon>Polyneoptera</taxon>
        <taxon>Dictyoptera</taxon>
        <taxon>Blattodea</taxon>
        <taxon>Blattoidea</taxon>
        <taxon>Blattidae</taxon>
        <taxon>Blattinae</taxon>
        <taxon>Periplaneta</taxon>
    </lineage>
</organism>
<dbReference type="Proteomes" id="UP001148838">
    <property type="component" value="Unassembled WGS sequence"/>
</dbReference>
<evidence type="ECO:0000313" key="1">
    <source>
        <dbReference type="EMBL" id="KAJ4436230.1"/>
    </source>
</evidence>
<protein>
    <submittedName>
        <fullName evidence="1">Uncharacterized protein</fullName>
    </submittedName>
</protein>
<evidence type="ECO:0000313" key="2">
    <source>
        <dbReference type="Proteomes" id="UP001148838"/>
    </source>
</evidence>
<accession>A0ABQ8SS28</accession>
<sequence>MAGLCEGDNEPPGSLKARVEYQRTQGDVPLSQATEEATEAQILRCSESISWFELHNNDKDIEEMEGPHLWSNGQRVWLRNQVARFAKHWFTVTENPGTNPDDDEIVLLVNKAKVREDFLEFFRFPPSFYRHSPFQ</sequence>
<name>A0ABQ8SS28_PERAM</name>
<gene>
    <name evidence="1" type="ORF">ANN_18860</name>
</gene>
<comment type="caution">
    <text evidence="1">The sequence shown here is derived from an EMBL/GenBank/DDBJ whole genome shotgun (WGS) entry which is preliminary data.</text>
</comment>
<dbReference type="EMBL" id="JAJSOF020000023">
    <property type="protein sequence ID" value="KAJ4436230.1"/>
    <property type="molecule type" value="Genomic_DNA"/>
</dbReference>
<keyword evidence="2" id="KW-1185">Reference proteome</keyword>